<evidence type="ECO:0000313" key="3">
    <source>
        <dbReference type="EMBL" id="OIQ66933.1"/>
    </source>
</evidence>
<reference evidence="3" key="1">
    <citation type="submission" date="2016-10" db="EMBL/GenBank/DDBJ databases">
        <title>Sequence of Gallionella enrichment culture.</title>
        <authorList>
            <person name="Poehlein A."/>
            <person name="Muehling M."/>
            <person name="Daniel R."/>
        </authorList>
    </citation>
    <scope>NUCLEOTIDE SEQUENCE</scope>
</reference>
<name>A0A1J5PTQ5_9ZZZZ</name>
<dbReference type="AlphaFoldDB" id="A0A1J5PTQ5"/>
<organism evidence="3">
    <name type="scientific">mine drainage metagenome</name>
    <dbReference type="NCBI Taxonomy" id="410659"/>
    <lineage>
        <taxon>unclassified sequences</taxon>
        <taxon>metagenomes</taxon>
        <taxon>ecological metagenomes</taxon>
    </lineage>
</organism>
<keyword evidence="2" id="KW-0472">Membrane</keyword>
<accession>A0A1J5PTQ5</accession>
<dbReference type="EMBL" id="MLJW01006257">
    <property type="protein sequence ID" value="OIQ66933.1"/>
    <property type="molecule type" value="Genomic_DNA"/>
</dbReference>
<feature type="transmembrane region" description="Helical" evidence="2">
    <location>
        <begin position="20"/>
        <end position="41"/>
    </location>
</feature>
<proteinExistence type="predicted"/>
<keyword evidence="2" id="KW-1133">Transmembrane helix</keyword>
<sequence length="107" mass="11607">MPGIKRRRPKLLRTPLFRLLAINLAMGTALAVFLVGGLLWLDPGGLRHLIFTDRSPGVALGLLLFGFVVTFGSTAMGSAIMAMGQREADDDEPHGPRGLVAQRVDRR</sequence>
<feature type="transmembrane region" description="Helical" evidence="2">
    <location>
        <begin position="61"/>
        <end position="82"/>
    </location>
</feature>
<feature type="region of interest" description="Disordered" evidence="1">
    <location>
        <begin position="85"/>
        <end position="107"/>
    </location>
</feature>
<evidence type="ECO:0000256" key="2">
    <source>
        <dbReference type="SAM" id="Phobius"/>
    </source>
</evidence>
<gene>
    <name evidence="3" type="ORF">GALL_514940</name>
</gene>
<protein>
    <submittedName>
        <fullName evidence="3">Uncharacterized protein</fullName>
    </submittedName>
</protein>
<evidence type="ECO:0000256" key="1">
    <source>
        <dbReference type="SAM" id="MobiDB-lite"/>
    </source>
</evidence>
<keyword evidence="2" id="KW-0812">Transmembrane</keyword>
<comment type="caution">
    <text evidence="3">The sequence shown here is derived from an EMBL/GenBank/DDBJ whole genome shotgun (WGS) entry which is preliminary data.</text>
</comment>